<dbReference type="EMBL" id="JBBPBN010000847">
    <property type="protein sequence ID" value="KAK8481827.1"/>
    <property type="molecule type" value="Genomic_DNA"/>
</dbReference>
<organism evidence="2 3">
    <name type="scientific">Hibiscus sabdariffa</name>
    <name type="common">roselle</name>
    <dbReference type="NCBI Taxonomy" id="183260"/>
    <lineage>
        <taxon>Eukaryota</taxon>
        <taxon>Viridiplantae</taxon>
        <taxon>Streptophyta</taxon>
        <taxon>Embryophyta</taxon>
        <taxon>Tracheophyta</taxon>
        <taxon>Spermatophyta</taxon>
        <taxon>Magnoliopsida</taxon>
        <taxon>eudicotyledons</taxon>
        <taxon>Gunneridae</taxon>
        <taxon>Pentapetalae</taxon>
        <taxon>rosids</taxon>
        <taxon>malvids</taxon>
        <taxon>Malvales</taxon>
        <taxon>Malvaceae</taxon>
        <taxon>Malvoideae</taxon>
        <taxon>Hibiscus</taxon>
    </lineage>
</organism>
<evidence type="ECO:0000256" key="1">
    <source>
        <dbReference type="SAM" id="MobiDB-lite"/>
    </source>
</evidence>
<evidence type="ECO:0000313" key="3">
    <source>
        <dbReference type="Proteomes" id="UP001396334"/>
    </source>
</evidence>
<feature type="compositionally biased region" description="Polar residues" evidence="1">
    <location>
        <begin position="63"/>
        <end position="81"/>
    </location>
</feature>
<accession>A0ABR1ZN92</accession>
<feature type="compositionally biased region" description="Polar residues" evidence="1">
    <location>
        <begin position="22"/>
        <end position="42"/>
    </location>
</feature>
<sequence length="121" mass="12615">MDSSSQPASVSLPPTPYVPVNYATSQPVVPSPSNDHQSFPATTSQLEQLHQALHSPTVFDQGETVSSSLPDVSVTPQATNIPSSLHDSEAPSSSSAIPSLQHTLMPSLAVNKHSMVADSPS</sequence>
<protein>
    <submittedName>
        <fullName evidence="2">Uncharacterized protein</fullName>
    </submittedName>
</protein>
<feature type="compositionally biased region" description="Low complexity" evidence="1">
    <location>
        <begin position="82"/>
        <end position="99"/>
    </location>
</feature>
<feature type="region of interest" description="Disordered" evidence="1">
    <location>
        <begin position="1"/>
        <end position="42"/>
    </location>
</feature>
<dbReference type="Proteomes" id="UP001396334">
    <property type="component" value="Unassembled WGS sequence"/>
</dbReference>
<proteinExistence type="predicted"/>
<evidence type="ECO:0000313" key="2">
    <source>
        <dbReference type="EMBL" id="KAK8481827.1"/>
    </source>
</evidence>
<name>A0ABR1ZN92_9ROSI</name>
<gene>
    <name evidence="2" type="ORF">V6N11_033161</name>
</gene>
<reference evidence="2 3" key="1">
    <citation type="journal article" date="2024" name="G3 (Bethesda)">
        <title>Genome assembly of Hibiscus sabdariffa L. provides insights into metabolisms of medicinal natural products.</title>
        <authorList>
            <person name="Kim T."/>
        </authorList>
    </citation>
    <scope>NUCLEOTIDE SEQUENCE [LARGE SCALE GENOMIC DNA]</scope>
    <source>
        <strain evidence="2">TK-2024</strain>
        <tissue evidence="2">Old leaves</tissue>
    </source>
</reference>
<comment type="caution">
    <text evidence="2">The sequence shown here is derived from an EMBL/GenBank/DDBJ whole genome shotgun (WGS) entry which is preliminary data.</text>
</comment>
<feature type="region of interest" description="Disordered" evidence="1">
    <location>
        <begin position="61"/>
        <end position="100"/>
    </location>
</feature>
<keyword evidence="3" id="KW-1185">Reference proteome</keyword>